<dbReference type="Proteomes" id="UP001234343">
    <property type="component" value="Unassembled WGS sequence"/>
</dbReference>
<dbReference type="InterPro" id="IPR011990">
    <property type="entry name" value="TPR-like_helical_dom_sf"/>
</dbReference>
<accession>A0ABT7SSB7</accession>
<gene>
    <name evidence="5" type="ORF">QTP81_00540</name>
</gene>
<dbReference type="Gene3D" id="1.10.10.10">
    <property type="entry name" value="Winged helix-like DNA-binding domain superfamily/Winged helix DNA-binding domain"/>
    <property type="match status" value="1"/>
</dbReference>
<dbReference type="InterPro" id="IPR001867">
    <property type="entry name" value="OmpR/PhoB-type_DNA-bd"/>
</dbReference>
<evidence type="ECO:0000313" key="5">
    <source>
        <dbReference type="EMBL" id="MDM7859089.1"/>
    </source>
</evidence>
<reference evidence="5 6" key="1">
    <citation type="submission" date="2023-06" db="EMBL/GenBank/DDBJ databases">
        <title>Alteromonas sp. ASW11-36 isolated from intertidal sand.</title>
        <authorList>
            <person name="Li Y."/>
        </authorList>
    </citation>
    <scope>NUCLEOTIDE SEQUENCE [LARGE SCALE GENOMIC DNA]</scope>
    <source>
        <strain evidence="5 6">ASW11-36</strain>
    </source>
</reference>
<sequence length="520" mass="59086">MDVLVTAKLEINLEQRTVSHNQQVLPIKGLTFDMLLALVEARNHIVSLEELSLQVWKGKVVSDDTIAQRISLLRKALPNDSENYIESVRSEGYRWLPAIKKQQTEDEPKRKSPLTMFAIGAMAVFSILFMLWFSAYKPQPEAIPTVQKPIEHGLDISVYTRVKLARAQQYASAPTAEANRIAIKMYRDLYADNQDDILVAFGLARVLIDNVAQFDGDRTVLPEVEAISRELLLQQPTEPRFLWLRGYYFEVIGELPTAIDHFESAAQLDSADASVSLSLASLYVEKGRLFDAMSLYLRQLSDNQRYPLASIGYIFHLTEQPELAREWYAAAVQLNPDNDAARIRFAQFLITQNEHQQALDTLLELHRLTGGTVDSHLTTLSAALLLNEQSIVTDSLQQALQLSPNDFNALAWRAWLDYQAGEPIKTALDRIPLSEQSHPELYVAKSILALAHEDIETALVMLSRAQRLGYMDYRYIEQLMPFEQLADNRLFRELLLMMQARQATQRERIDLLTIPTLSGD</sequence>
<keyword evidence="3" id="KW-0472">Membrane</keyword>
<dbReference type="InterPro" id="IPR019734">
    <property type="entry name" value="TPR_rpt"/>
</dbReference>
<dbReference type="SUPFAM" id="SSF48452">
    <property type="entry name" value="TPR-like"/>
    <property type="match status" value="1"/>
</dbReference>
<dbReference type="InterPro" id="IPR036388">
    <property type="entry name" value="WH-like_DNA-bd_sf"/>
</dbReference>
<dbReference type="InterPro" id="IPR016032">
    <property type="entry name" value="Sig_transdc_resp-reg_C-effctor"/>
</dbReference>
<dbReference type="CDD" id="cd00383">
    <property type="entry name" value="trans_reg_C"/>
    <property type="match status" value="1"/>
</dbReference>
<evidence type="ECO:0000256" key="2">
    <source>
        <dbReference type="PROSITE-ProRule" id="PRU01091"/>
    </source>
</evidence>
<dbReference type="SUPFAM" id="SSF46894">
    <property type="entry name" value="C-terminal effector domain of the bipartite response regulators"/>
    <property type="match status" value="1"/>
</dbReference>
<keyword evidence="6" id="KW-1185">Reference proteome</keyword>
<dbReference type="SMART" id="SM00028">
    <property type="entry name" value="TPR"/>
    <property type="match status" value="2"/>
</dbReference>
<proteinExistence type="predicted"/>
<organism evidence="5 6">
    <name type="scientific">Alteromonas arenosi</name>
    <dbReference type="NCBI Taxonomy" id="3055817"/>
    <lineage>
        <taxon>Bacteria</taxon>
        <taxon>Pseudomonadati</taxon>
        <taxon>Pseudomonadota</taxon>
        <taxon>Gammaproteobacteria</taxon>
        <taxon>Alteromonadales</taxon>
        <taxon>Alteromonadaceae</taxon>
        <taxon>Alteromonas/Salinimonas group</taxon>
        <taxon>Alteromonas</taxon>
    </lineage>
</organism>
<feature type="DNA-binding region" description="OmpR/PhoB-type" evidence="2">
    <location>
        <begin position="1"/>
        <end position="97"/>
    </location>
</feature>
<name>A0ABT7SSB7_9ALTE</name>
<protein>
    <submittedName>
        <fullName evidence="5">Tetratricopeptide repeat protein</fullName>
    </submittedName>
</protein>
<dbReference type="SMART" id="SM00862">
    <property type="entry name" value="Trans_reg_C"/>
    <property type="match status" value="1"/>
</dbReference>
<feature type="transmembrane region" description="Helical" evidence="3">
    <location>
        <begin position="114"/>
        <end position="135"/>
    </location>
</feature>
<dbReference type="PROSITE" id="PS51755">
    <property type="entry name" value="OMPR_PHOB"/>
    <property type="match status" value="1"/>
</dbReference>
<keyword evidence="1 2" id="KW-0238">DNA-binding</keyword>
<evidence type="ECO:0000313" key="6">
    <source>
        <dbReference type="Proteomes" id="UP001234343"/>
    </source>
</evidence>
<dbReference type="EMBL" id="JAUCBP010000001">
    <property type="protein sequence ID" value="MDM7859089.1"/>
    <property type="molecule type" value="Genomic_DNA"/>
</dbReference>
<dbReference type="RefSeq" id="WP_289362989.1">
    <property type="nucleotide sequence ID" value="NZ_JAUCBP010000001.1"/>
</dbReference>
<dbReference type="Gene3D" id="1.25.40.10">
    <property type="entry name" value="Tetratricopeptide repeat domain"/>
    <property type="match status" value="2"/>
</dbReference>
<feature type="domain" description="OmpR/PhoB-type" evidence="4">
    <location>
        <begin position="1"/>
        <end position="97"/>
    </location>
</feature>
<dbReference type="Pfam" id="PF00486">
    <property type="entry name" value="Trans_reg_C"/>
    <property type="match status" value="1"/>
</dbReference>
<keyword evidence="3" id="KW-0812">Transmembrane</keyword>
<keyword evidence="3" id="KW-1133">Transmembrane helix</keyword>
<evidence type="ECO:0000256" key="1">
    <source>
        <dbReference type="ARBA" id="ARBA00023125"/>
    </source>
</evidence>
<dbReference type="Pfam" id="PF14559">
    <property type="entry name" value="TPR_19"/>
    <property type="match status" value="1"/>
</dbReference>
<comment type="caution">
    <text evidence="5">The sequence shown here is derived from an EMBL/GenBank/DDBJ whole genome shotgun (WGS) entry which is preliminary data.</text>
</comment>
<evidence type="ECO:0000256" key="3">
    <source>
        <dbReference type="SAM" id="Phobius"/>
    </source>
</evidence>
<evidence type="ECO:0000259" key="4">
    <source>
        <dbReference type="PROSITE" id="PS51755"/>
    </source>
</evidence>